<evidence type="ECO:0008006" key="5">
    <source>
        <dbReference type="Google" id="ProtNLM"/>
    </source>
</evidence>
<reference evidence="3 4" key="1">
    <citation type="submission" date="2018-02" db="EMBL/GenBank/DDBJ databases">
        <title>Subsurface microbial communities from deep shales in Ohio and West Virginia, USA.</title>
        <authorList>
            <person name="Wrighton K."/>
        </authorList>
    </citation>
    <scope>NUCLEOTIDE SEQUENCE [LARGE SCALE GENOMIC DNA]</scope>
    <source>
        <strain evidence="3 4">OWC-DMM</strain>
    </source>
</reference>
<dbReference type="EMBL" id="PTIZ01000001">
    <property type="protein sequence ID" value="PPK78087.1"/>
    <property type="molecule type" value="Genomic_DNA"/>
</dbReference>
<evidence type="ECO:0000259" key="1">
    <source>
        <dbReference type="Pfam" id="PF09828"/>
    </source>
</evidence>
<feature type="domain" description="ChrB C-terminal" evidence="1">
    <location>
        <begin position="178"/>
        <end position="305"/>
    </location>
</feature>
<dbReference type="RefSeq" id="WP_104427462.1">
    <property type="nucleotide sequence ID" value="NZ_PTIZ01000001.1"/>
</dbReference>
<dbReference type="Pfam" id="PF20229">
    <property type="entry name" value="ChrB_N"/>
    <property type="match status" value="1"/>
</dbReference>
<evidence type="ECO:0000313" key="4">
    <source>
        <dbReference type="Proteomes" id="UP000240010"/>
    </source>
</evidence>
<evidence type="ECO:0000259" key="2">
    <source>
        <dbReference type="Pfam" id="PF20229"/>
    </source>
</evidence>
<protein>
    <recommendedName>
        <fullName evidence="5">Chromate resistance exported protein</fullName>
    </recommendedName>
</protein>
<sequence>MNWIILIMSLPTENATIRMRVWRAVKASGAAVLRDGVYLLPERDNCRLSFEAIAADVQSGGGTTSLMRVEALDGSDFSGFFDRHEAYAFLLIDVDKVGDDFAVTGNAQDALKQLRKLRKTFAGLVETDFFPDEAQKQADTALLELELKANRILAPDEPHAIDAVMPDLSISDYQARLWATRQRPWVDRLASAWLIRRFIDPQARFVWLESIADCPADALGFDFDDATFSHIGSRVTFEVLLASFALNHPGLKRLGLLVHYLDVGGIQPLEAIGVETVLAGLCDTVSNDDQLLASASAVFDSLLAAFEKGVTSNGST</sequence>
<name>A0A2S6HKY0_9GAMM</name>
<dbReference type="InterPro" id="IPR018634">
    <property type="entry name" value="ChrB_C"/>
</dbReference>
<dbReference type="AlphaFoldDB" id="A0A2S6HKY0"/>
<dbReference type="InterPro" id="IPR046858">
    <property type="entry name" value="ChrB_N"/>
</dbReference>
<accession>A0A2S6HKY0</accession>
<feature type="domain" description="ChrB N-terminal" evidence="2">
    <location>
        <begin position="18"/>
        <end position="143"/>
    </location>
</feature>
<evidence type="ECO:0000313" key="3">
    <source>
        <dbReference type="EMBL" id="PPK78087.1"/>
    </source>
</evidence>
<dbReference type="Proteomes" id="UP000240010">
    <property type="component" value="Unassembled WGS sequence"/>
</dbReference>
<gene>
    <name evidence="3" type="ORF">B0F87_101469</name>
</gene>
<proteinExistence type="predicted"/>
<comment type="caution">
    <text evidence="3">The sequence shown here is derived from an EMBL/GenBank/DDBJ whole genome shotgun (WGS) entry which is preliminary data.</text>
</comment>
<dbReference type="Pfam" id="PF09828">
    <property type="entry name" value="ChrB_C"/>
    <property type="match status" value="1"/>
</dbReference>
<organism evidence="3 4">
    <name type="scientific">Methylobacter tundripaludum</name>
    <dbReference type="NCBI Taxonomy" id="173365"/>
    <lineage>
        <taxon>Bacteria</taxon>
        <taxon>Pseudomonadati</taxon>
        <taxon>Pseudomonadota</taxon>
        <taxon>Gammaproteobacteria</taxon>
        <taxon>Methylococcales</taxon>
        <taxon>Methylococcaceae</taxon>
        <taxon>Methylobacter</taxon>
    </lineage>
</organism>